<gene>
    <name evidence="2" type="ORF">BB560_003817</name>
</gene>
<keyword evidence="3" id="KW-1185">Reference proteome</keyword>
<comment type="caution">
    <text evidence="2">The sequence shown here is derived from an EMBL/GenBank/DDBJ whole genome shotgun (WGS) entry which is preliminary data.</text>
</comment>
<reference evidence="2 3" key="1">
    <citation type="journal article" date="2018" name="MBio">
        <title>Comparative Genomics Reveals the Core Gene Toolbox for the Fungus-Insect Symbiosis.</title>
        <authorList>
            <person name="Wang Y."/>
            <person name="Stata M."/>
            <person name="Wang W."/>
            <person name="Stajich J.E."/>
            <person name="White M.M."/>
            <person name="Moncalvo J.M."/>
        </authorList>
    </citation>
    <scope>NUCLEOTIDE SEQUENCE [LARGE SCALE GENOMIC DNA]</scope>
    <source>
        <strain evidence="2 3">SC-DP-2</strain>
    </source>
</reference>
<dbReference type="Proteomes" id="UP000245609">
    <property type="component" value="Unassembled WGS sequence"/>
</dbReference>
<accession>A0A2T9ZAX6</accession>
<protein>
    <submittedName>
        <fullName evidence="2">Uncharacterized protein</fullName>
    </submittedName>
</protein>
<feature type="region of interest" description="Disordered" evidence="1">
    <location>
        <begin position="1593"/>
        <end position="1616"/>
    </location>
</feature>
<evidence type="ECO:0000256" key="1">
    <source>
        <dbReference type="SAM" id="MobiDB-lite"/>
    </source>
</evidence>
<feature type="compositionally biased region" description="Low complexity" evidence="1">
    <location>
        <begin position="1604"/>
        <end position="1616"/>
    </location>
</feature>
<dbReference type="EMBL" id="MBFS01000828">
    <property type="protein sequence ID" value="PVV01756.1"/>
    <property type="molecule type" value="Genomic_DNA"/>
</dbReference>
<feature type="region of interest" description="Disordered" evidence="1">
    <location>
        <begin position="370"/>
        <end position="391"/>
    </location>
</feature>
<proteinExistence type="predicted"/>
<name>A0A2T9ZAX6_9FUNG</name>
<evidence type="ECO:0000313" key="3">
    <source>
        <dbReference type="Proteomes" id="UP000245609"/>
    </source>
</evidence>
<organism evidence="2 3">
    <name type="scientific">Smittium megazygosporum</name>
    <dbReference type="NCBI Taxonomy" id="133381"/>
    <lineage>
        <taxon>Eukaryota</taxon>
        <taxon>Fungi</taxon>
        <taxon>Fungi incertae sedis</taxon>
        <taxon>Zoopagomycota</taxon>
        <taxon>Kickxellomycotina</taxon>
        <taxon>Harpellomycetes</taxon>
        <taxon>Harpellales</taxon>
        <taxon>Legeriomycetaceae</taxon>
        <taxon>Smittium</taxon>
    </lineage>
</organism>
<dbReference type="OrthoDB" id="10680917at2759"/>
<sequence length="2496" mass="284951">MDPKIPAEKSSANSVPGKSFSTKVFIWTWEESSSTLGNKTWSINALLAVIKDQKLLEIENLLSKYCDGLRKCVQTIEDYSFDTSLQKQTSSSSSSMKRKYENLPSLQTTNSKKLKLSDSSIPLLEASENHLNTRDSGIVNINIQRYQFRIFRLFASMCSILISLQESSEKNILPSIKLHSQLSDRLAKTFSVVLYNKDSKWNNVNNIGNAVKCIWKLLYSLRDLPFSEMEKKLDSKQRTIIPNPRKFLEKLFLLPSYHATHVLDKNVETKYLDFLFDSSCQILKFIELIEQIDKESSKLNIIQVYLIGDMYIFKQWLNMFNRLNFSMSNQKTHDMLEKILLSLSIIIVKAISELDSSDPLIISYRQTDGNLESSNKTSKPSNKKHPSLPNDISSQKNYISLSVWQKATHSCVSFFEELLEHIISYIDSRVEVLQSFDHLSSILSDPKILATINFLNTLIAYANKYSRKLSCILFSNLSLHEDTREQLKGAFLENPINASHFTFNRHVTIPSSLRNKNKQIAEPATYSNQVKADDTQSIQKLFTTFYSQFLNKRNIEHIFSSPVEFSLDDSIFNLETGPKFGKFSEFICDKWFRYAFIASSKIANIFLKLSVSKNCLLLLPLKLLKEELETFGQLSLFTINYLVISLLWEMDLEEKAQHQNAKILSTTSDINQNIRTLESTNVASSKDQNVFIPEVLKPQEKTRQFILSLPKKLDFCYFLVSTLNNWTHFHKKRPNPNSENKATLNNNSSALEGFIEVINVYISEFDLYIFTKNKNNDAGRLIFSILIDLLWISSQVLYDERLFLEIKSIGCNLDEFMISSFKVLKRSYNTLNVYSTEHTSICAFQVDIEEYEKNTNSYKNRSLDAIISGKIRRWCNIFESANEAISNMSTSTEFNQAKAMVFLNSVKSSNQPTETSTRKQDTISTDILIDSLYYILHGCIKWLSKVSSASQLFLNPSSEWEFSCLQRMPRICGKLALKSALSKILNLAFDDRIFFGAYVLFVEQKQVNIQVSFEHLSENSCSFVDLCSFVIYSRINKSKDETVENFFSLTNENNPEISEHNQLEDDYQNFYNSSGDDTNNTDILATLLTTSNKALFILDGWSLDALKCISSLLGAKVFSLSSPNKRISFKDSILNSPEPEPNKLDMKTDSSFFIDLEKLGSNTKPKAFKTHYPISYLLIQTLHSLGLSKLSLNPNTFPKQLLSLKHIQKIFPNLPSKPQIIKTMEQNTIEKSLIWLGITESVISNNFLRSNIDYSQPDQSDKPYFKNTDSSVNTQIKFSEKLLPLWWCTTFSVSSSEILNAIETNRNVFLKGIVKSVPITPNKKLEILKMGLTEFPTIQTLSLMSNCSKSIYLSTIALNSLLSLYSHIQFDQASLLSFYSYRMPFETPKNNLSEEYANNNLLPTANCPYLSSTYTLSHFLKSSVYNLSLIPFDFNQSSPKTYCKYDYSAHSAGGFSVLCSTPSPIAMILDLILKLPRPRLFFEYENLYRIDSVFYNHLGTILEFGNSCSEDNKKRFYEIIMSEYANNIKIYHNLFKKSISFLKKSYILNKNYMNSSQLLETIVWVAVLYSELYAWSDSEASDNFPSFSLSTKHSAKPNSDLRASSCDKCNKSSSKSSLIPEFGKAEETGVNSIFHGFLSKYSQSPLEFTLKNPNQTCAIINLCCDQSLVIHDKENNTMNNFADFFSSALISQDVCTSNQPNFKRSLITFSELSGLVNTTPLKNEIYVIWNNQHRDLVNTISSLFKTNNGDTNFGFLKLISEIVESKMLLSLLNVIIPSLLKCLFINSSQGFDFDAKNEKAHSSYFLFIESCIEFTDSFTVNTHNDILLYMNQIINGGTHIRDMHIVASLIYLVPSFNVHGNSSILAAYKKAFDPNLETSLANKLNHGMLNNFQLLPEHFFDEHTEYTNNPVKKYLDMSLAALFKLIRTTYSKNHLQRDFKETKKSLISFYNNLKISKSTDQGSFENDILFAVVDLPSLVAPVVYFKNISEFQSGLQLSINFLICNLISECILLKSKLDLASDGNKVVIMFHPNDEVSENLPCDSILVLKNHNVLGALSPFFSSMFIGNFSEGKKVTINESEHSQLLFFYPSLLGTSCYIINFFDVTLSEFIGILHLICLLLGIDLYTSYTQNIICFYKRLLCICDLIIEPPDEHAEIIKPFCFYEKSENCFRRPTELFSQSSTEIHGFVFSEKIQLENEHCSHCKCAINFLETLSSNFLVDLFKISSRLTIQTLSDFCSIFLMQNLNSTSHNFLLNYLGLENTKKSFISTGIYSENNEGLSHNENILPENHITSDELNGNYYCYTEKWEAIPDLSWIPKYYSALNSITPIMADGVKYSTLSSKHDNISYQTGSIGFRCTFPMHYHSSINTETIRRISDSIKKDLGIDGGANKGIFTRTDLFNNLHSKSINETTSEAYTTVRMSLAINGLFLNLPVLEYQAFNKEPTEVMDPIEIDSDCLQDLDKDNLDKLGFSLGDWLLCEYDIRCCFNSIFVKET</sequence>
<evidence type="ECO:0000313" key="2">
    <source>
        <dbReference type="EMBL" id="PVV01756.1"/>
    </source>
</evidence>